<keyword evidence="2" id="KW-1185">Reference proteome</keyword>
<protein>
    <submittedName>
        <fullName evidence="1">Uncharacterized protein</fullName>
    </submittedName>
</protein>
<reference evidence="1 2" key="1">
    <citation type="submission" date="2019-06" db="EMBL/GenBank/DDBJ databases">
        <title>Genome Sequence of the Brown Rot Fungal Pathogen Monilinia laxa.</title>
        <authorList>
            <person name="De Miccolis Angelini R.M."/>
            <person name="Landi L."/>
            <person name="Abate D."/>
            <person name="Pollastro S."/>
            <person name="Romanazzi G."/>
            <person name="Faretra F."/>
        </authorList>
    </citation>
    <scope>NUCLEOTIDE SEQUENCE [LARGE SCALE GENOMIC DNA]</scope>
    <source>
        <strain evidence="1 2">Mlax316</strain>
    </source>
</reference>
<proteinExistence type="predicted"/>
<dbReference type="Proteomes" id="UP000326757">
    <property type="component" value="Unassembled WGS sequence"/>
</dbReference>
<dbReference type="AlphaFoldDB" id="A0A5N6JMW3"/>
<comment type="caution">
    <text evidence="1">The sequence shown here is derived from an EMBL/GenBank/DDBJ whole genome shotgun (WGS) entry which is preliminary data.</text>
</comment>
<accession>A0A5N6JMW3</accession>
<gene>
    <name evidence="1" type="ORF">EYC80_010611</name>
</gene>
<sequence>MSFGTDKQPAEIYFNPICDAVYLSLRQYVDEVTAIAKYFSIQSPSLPYQHQIQSIALAEQFWGASRHSLPFRLSGALGNITRFRSAFPHLRKVILVRGIPSEEEVDSWDRYSGITLLDSDMDELEDDILEIVILAFAEDKRTRRDEILEVAVMEHPQGR</sequence>
<evidence type="ECO:0000313" key="2">
    <source>
        <dbReference type="Proteomes" id="UP000326757"/>
    </source>
</evidence>
<name>A0A5N6JMW3_MONLA</name>
<organism evidence="1 2">
    <name type="scientific">Monilinia laxa</name>
    <name type="common">Brown rot fungus</name>
    <name type="synonym">Sclerotinia laxa</name>
    <dbReference type="NCBI Taxonomy" id="61186"/>
    <lineage>
        <taxon>Eukaryota</taxon>
        <taxon>Fungi</taxon>
        <taxon>Dikarya</taxon>
        <taxon>Ascomycota</taxon>
        <taxon>Pezizomycotina</taxon>
        <taxon>Leotiomycetes</taxon>
        <taxon>Helotiales</taxon>
        <taxon>Sclerotiniaceae</taxon>
        <taxon>Monilinia</taxon>
    </lineage>
</organism>
<evidence type="ECO:0000313" key="1">
    <source>
        <dbReference type="EMBL" id="KAB8289700.1"/>
    </source>
</evidence>
<dbReference type="EMBL" id="VIGI01000021">
    <property type="protein sequence ID" value="KAB8289700.1"/>
    <property type="molecule type" value="Genomic_DNA"/>
</dbReference>
<dbReference type="OrthoDB" id="3438006at2759"/>